<dbReference type="SUPFAM" id="SSF110087">
    <property type="entry name" value="DR1885-like metal-binding protein"/>
    <property type="match status" value="1"/>
</dbReference>
<keyword evidence="3" id="KW-1185">Reference proteome</keyword>
<dbReference type="InterPro" id="IPR007410">
    <property type="entry name" value="LpqE-like"/>
</dbReference>
<keyword evidence="1" id="KW-0732">Signal</keyword>
<dbReference type="Pfam" id="PF04314">
    <property type="entry name" value="PCuAC"/>
    <property type="match status" value="1"/>
</dbReference>
<evidence type="ECO:0000313" key="3">
    <source>
        <dbReference type="Proteomes" id="UP000786183"/>
    </source>
</evidence>
<dbReference type="InterPro" id="IPR058248">
    <property type="entry name" value="Lxx211020-like"/>
</dbReference>
<accession>A0ABS7WQA2</accession>
<gene>
    <name evidence="2" type="ORF">AVCANL283_00320</name>
</gene>
<dbReference type="Gene3D" id="2.60.40.1890">
    <property type="entry name" value="PCu(A)C copper chaperone"/>
    <property type="match status" value="1"/>
</dbReference>
<proteinExistence type="predicted"/>
<dbReference type="EMBL" id="JACGBB010000001">
    <property type="protein sequence ID" value="MBZ7986556.1"/>
    <property type="molecule type" value="Genomic_DNA"/>
</dbReference>
<feature type="chain" id="PRO_5047173836" evidence="1">
    <location>
        <begin position="18"/>
        <end position="144"/>
    </location>
</feature>
<dbReference type="InterPro" id="IPR036182">
    <property type="entry name" value="PCuAC_sf"/>
</dbReference>
<evidence type="ECO:0000313" key="2">
    <source>
        <dbReference type="EMBL" id="MBZ7986556.1"/>
    </source>
</evidence>
<protein>
    <submittedName>
        <fullName evidence="2">Copper chaperone PCu(A)C</fullName>
    </submittedName>
</protein>
<feature type="signal peptide" evidence="1">
    <location>
        <begin position="1"/>
        <end position="17"/>
    </location>
</feature>
<organism evidence="2 3">
    <name type="scientific">Campylobacter canadensis</name>
    <dbReference type="NCBI Taxonomy" id="449520"/>
    <lineage>
        <taxon>Bacteria</taxon>
        <taxon>Pseudomonadati</taxon>
        <taxon>Campylobacterota</taxon>
        <taxon>Epsilonproteobacteria</taxon>
        <taxon>Campylobacterales</taxon>
        <taxon>Campylobacteraceae</taxon>
        <taxon>Campylobacter</taxon>
    </lineage>
</organism>
<dbReference type="Proteomes" id="UP000786183">
    <property type="component" value="Unassembled WGS sequence"/>
</dbReference>
<name>A0ABS7WQA2_9BACT</name>
<comment type="caution">
    <text evidence="2">The sequence shown here is derived from an EMBL/GenBank/DDBJ whole genome shotgun (WGS) entry which is preliminary data.</text>
</comment>
<dbReference type="RefSeq" id="WP_172234393.1">
    <property type="nucleotide sequence ID" value="NZ_JACGBB010000001.1"/>
</dbReference>
<sequence length="144" mass="16268">MFKKTVLVLGLSLFAFSADIVIKDAYVKQSMPNAKNSAIFMNIENTSDKDISLIDANSSYAKTTELHTHLHENGMMKMVRVKDIVIPAHSSVELKPKSLHIMLFDIKEPIVDDTKLDVKLKFDNNEEIVLKDIPSKAIKAHKHH</sequence>
<dbReference type="PANTHER" id="PTHR36302:SF1">
    <property type="entry name" value="COPPER CHAPERONE PCU(A)C"/>
    <property type="match status" value="1"/>
</dbReference>
<evidence type="ECO:0000256" key="1">
    <source>
        <dbReference type="SAM" id="SignalP"/>
    </source>
</evidence>
<dbReference type="PANTHER" id="PTHR36302">
    <property type="entry name" value="BLR7088 PROTEIN"/>
    <property type="match status" value="1"/>
</dbReference>
<reference evidence="2 3" key="1">
    <citation type="submission" date="2020-07" db="EMBL/GenBank/DDBJ databases">
        <title>Transfer of Campylobacter canadensis to the novel genus Avispirillum gen. nov., that also includes two novel species recovered from migratory waterfowl: Avispirillum anseris sp. nov. and Avispirillum brantae sp. nov.</title>
        <authorList>
            <person name="Miller W.G."/>
            <person name="Chapman M.H."/>
            <person name="Yee E."/>
            <person name="Inglis G.D."/>
        </authorList>
    </citation>
    <scope>NUCLEOTIDE SEQUENCE [LARGE SCALE GENOMIC DNA]</scope>
    <source>
        <strain evidence="2 3">L283</strain>
    </source>
</reference>